<dbReference type="GO" id="GO:0016747">
    <property type="term" value="F:acyltransferase activity, transferring groups other than amino-acyl groups"/>
    <property type="evidence" value="ECO:0007669"/>
    <property type="project" value="TreeGrafter"/>
</dbReference>
<dbReference type="PANTHER" id="PTHR48098">
    <property type="entry name" value="ENTEROCHELIN ESTERASE-RELATED"/>
    <property type="match status" value="1"/>
</dbReference>
<evidence type="ECO:0000313" key="3">
    <source>
        <dbReference type="Proteomes" id="UP000550260"/>
    </source>
</evidence>
<feature type="chain" id="PRO_5035001266" description="Esterase" evidence="1">
    <location>
        <begin position="29"/>
        <end position="505"/>
    </location>
</feature>
<protein>
    <recommendedName>
        <fullName evidence="4">Esterase</fullName>
    </recommendedName>
</protein>
<organism evidence="2 3">
    <name type="scientific">Amycolatopsis echigonensis</name>
    <dbReference type="NCBI Taxonomy" id="2576905"/>
    <lineage>
        <taxon>Bacteria</taxon>
        <taxon>Bacillati</taxon>
        <taxon>Actinomycetota</taxon>
        <taxon>Actinomycetes</taxon>
        <taxon>Pseudonocardiales</taxon>
        <taxon>Pseudonocardiaceae</taxon>
        <taxon>Amycolatopsis</taxon>
    </lineage>
</organism>
<evidence type="ECO:0008006" key="4">
    <source>
        <dbReference type="Google" id="ProtNLM"/>
    </source>
</evidence>
<reference evidence="2 3" key="1">
    <citation type="submission" date="2020-08" db="EMBL/GenBank/DDBJ databases">
        <title>Amycolatopsis echigonensis JCM 21831.</title>
        <authorList>
            <person name="Tedsree N."/>
            <person name="Kuncharoen N."/>
            <person name="Likhitwitayawuid K."/>
            <person name="Tanasupawat S."/>
        </authorList>
    </citation>
    <scope>NUCLEOTIDE SEQUENCE [LARGE SCALE GENOMIC DNA]</scope>
    <source>
        <strain evidence="2 3">JCM 21831</strain>
    </source>
</reference>
<dbReference type="RefSeq" id="WP_183126783.1">
    <property type="nucleotide sequence ID" value="NZ_JACJHR010000096.1"/>
</dbReference>
<dbReference type="AlphaFoldDB" id="A0A8E1W7U7"/>
<dbReference type="InterPro" id="IPR000801">
    <property type="entry name" value="Esterase-like"/>
</dbReference>
<dbReference type="Proteomes" id="UP000550260">
    <property type="component" value="Unassembled WGS sequence"/>
</dbReference>
<dbReference type="PANTHER" id="PTHR48098:SF1">
    <property type="entry name" value="DIACYLGLYCEROL ACYLTRANSFERASE_MYCOLYLTRANSFERASE AG85A"/>
    <property type="match status" value="1"/>
</dbReference>
<dbReference type="SUPFAM" id="SSF53474">
    <property type="entry name" value="alpha/beta-Hydrolases"/>
    <property type="match status" value="2"/>
</dbReference>
<dbReference type="Pfam" id="PF00756">
    <property type="entry name" value="Esterase"/>
    <property type="match status" value="1"/>
</dbReference>
<keyword evidence="1" id="KW-0732">Signal</keyword>
<dbReference type="InterPro" id="IPR050583">
    <property type="entry name" value="Mycobacterial_A85_antigen"/>
</dbReference>
<name>A0A8E1W7U7_9PSEU</name>
<proteinExistence type="predicted"/>
<evidence type="ECO:0000256" key="1">
    <source>
        <dbReference type="SAM" id="SignalP"/>
    </source>
</evidence>
<gene>
    <name evidence="2" type="ORF">H5411_39710</name>
</gene>
<dbReference type="EMBL" id="JACJHR010000096">
    <property type="protein sequence ID" value="MBB2505242.1"/>
    <property type="molecule type" value="Genomic_DNA"/>
</dbReference>
<dbReference type="Gene3D" id="3.40.50.1820">
    <property type="entry name" value="alpha/beta hydrolase"/>
    <property type="match status" value="1"/>
</dbReference>
<feature type="signal peptide" evidence="1">
    <location>
        <begin position="1"/>
        <end position="28"/>
    </location>
</feature>
<accession>A0A8E1W7U7</accession>
<sequence length="505" mass="53926">MRKRAKGLVALAVLTLVTGFGLGIPATADTAPATKSLPAPYSQWNVSVTPVDGNNQVLRVDFDSPLMHRRMENLVYLPDSYHGDGTPSPVLYYLHGTVLQELDNAALDPVTGQESLLHMVSAGGGYRQTELMDFKSQLSKARFVVVAPDTDTAGTVCHNCGWIDGRADLVPNVPPLTGEQLPGDSFLHQELYPLVEHMFNVRTDRAGRGVSGFSMGGYSAMVQGMKHPDDYGFIGSVSGVYEILSEPRLRALWEALGYLRDQGYGTGLTDEVWWRNYNPSDLATNLSGTGTKFLLSFGDACLSAAAAGDANCAAYPPLRNPAAAAIEAVLNSNNHVAMKDLAAKAIPVQVVQLPGVHGANDAQVYRDFMVSAANETFAKGVPDPATFSYRTVNPAFSVWGYDVRVTRSADEFLSLTNARRDGTAFTVSGTGTVALQTPAAFTPGSTHRVTVTAPNGHATAQTVTADDRGRLPVSVDLGPGNLLPQEKLTDTLVLSAVRTATIRID</sequence>
<dbReference type="InterPro" id="IPR029058">
    <property type="entry name" value="AB_hydrolase_fold"/>
</dbReference>
<evidence type="ECO:0000313" key="2">
    <source>
        <dbReference type="EMBL" id="MBB2505242.1"/>
    </source>
</evidence>
<comment type="caution">
    <text evidence="2">The sequence shown here is derived from an EMBL/GenBank/DDBJ whole genome shotgun (WGS) entry which is preliminary data.</text>
</comment>